<dbReference type="PANTHER" id="PTHR44229">
    <property type="entry name" value="15-HYDROXYPROSTAGLANDIN DEHYDROGENASE [NAD(+)]"/>
    <property type="match status" value="1"/>
</dbReference>
<dbReference type="Ensembl" id="ENSNMLT00000015214.1">
    <property type="protein sequence ID" value="ENSNMLP00000013521.1"/>
    <property type="gene ID" value="ENSNMLG00000009042.1"/>
</dbReference>
<keyword evidence="2" id="KW-0560">Oxidoreductase</keyword>
<evidence type="ECO:0000256" key="3">
    <source>
        <dbReference type="RuleBase" id="RU000363"/>
    </source>
</evidence>
<dbReference type="InterPro" id="IPR036291">
    <property type="entry name" value="NAD(P)-bd_dom_sf"/>
</dbReference>
<dbReference type="PRINTS" id="PR00080">
    <property type="entry name" value="SDRFAMILY"/>
</dbReference>
<dbReference type="Pfam" id="PF00106">
    <property type="entry name" value="adh_short"/>
    <property type="match status" value="1"/>
</dbReference>
<evidence type="ECO:0000256" key="1">
    <source>
        <dbReference type="ARBA" id="ARBA00006484"/>
    </source>
</evidence>
<dbReference type="Gene3D" id="3.40.50.720">
    <property type="entry name" value="NAD(P)-binding Rossmann-like Domain"/>
    <property type="match status" value="1"/>
</dbReference>
<dbReference type="InterPro" id="IPR020904">
    <property type="entry name" value="Sc_DH/Rdtase_CS"/>
</dbReference>
<dbReference type="PROSITE" id="PS00061">
    <property type="entry name" value="ADH_SHORT"/>
    <property type="match status" value="1"/>
</dbReference>
<keyword evidence="5" id="KW-1185">Reference proteome</keyword>
<accession>A0A8C6T214</accession>
<protein>
    <submittedName>
        <fullName evidence="4">Uncharacterized protein</fullName>
    </submittedName>
</protein>
<organism evidence="4 5">
    <name type="scientific">Neogobius melanostomus</name>
    <name type="common">round goby</name>
    <dbReference type="NCBI Taxonomy" id="47308"/>
    <lineage>
        <taxon>Eukaryota</taxon>
        <taxon>Metazoa</taxon>
        <taxon>Chordata</taxon>
        <taxon>Craniata</taxon>
        <taxon>Vertebrata</taxon>
        <taxon>Euteleostomi</taxon>
        <taxon>Actinopterygii</taxon>
        <taxon>Neopterygii</taxon>
        <taxon>Teleostei</taxon>
        <taxon>Neoteleostei</taxon>
        <taxon>Acanthomorphata</taxon>
        <taxon>Gobiaria</taxon>
        <taxon>Gobiiformes</taxon>
        <taxon>Gobioidei</taxon>
        <taxon>Gobiidae</taxon>
        <taxon>Benthophilinae</taxon>
        <taxon>Neogobiini</taxon>
        <taxon>Neogobius</taxon>
    </lineage>
</organism>
<dbReference type="InterPro" id="IPR002347">
    <property type="entry name" value="SDR_fam"/>
</dbReference>
<comment type="similarity">
    <text evidence="1 3">Belongs to the short-chain dehydrogenases/reductases (SDR) family.</text>
</comment>
<name>A0A8C6T214_9GOBI</name>
<sequence length="260" mass="28145">MALSGKVALVTGAAMGIGRAMTEELLKNGAKAVLLDINTAAGKTLVEALEKKFGKEKTLFAECNVECEEQLKAFQATMKAADTFGGIDIVCNNAGILNETEWEKMVSINLVRSYTIYLLLKNTQKLPPNKPLWVIVNTASLAGLGPLPSCPVYTATKHGIIGFTRAMALASLGSDYGVRFNALCPGFVETDLLTSIPERLGKFSHMQELTQRLVDNFGIMNVSQVAEGLMELLLDETKTGQALTISGFILTFLDVFWGLF</sequence>
<dbReference type="GO" id="GO:0016616">
    <property type="term" value="F:oxidoreductase activity, acting on the CH-OH group of donors, NAD or NADP as acceptor"/>
    <property type="evidence" value="ECO:0007669"/>
    <property type="project" value="TreeGrafter"/>
</dbReference>
<dbReference type="Proteomes" id="UP000694523">
    <property type="component" value="Unplaced"/>
</dbReference>
<evidence type="ECO:0000256" key="2">
    <source>
        <dbReference type="ARBA" id="ARBA00023002"/>
    </source>
</evidence>
<reference evidence="4" key="1">
    <citation type="submission" date="2025-08" db="UniProtKB">
        <authorList>
            <consortium name="Ensembl"/>
        </authorList>
    </citation>
    <scope>IDENTIFICATION</scope>
</reference>
<dbReference type="SUPFAM" id="SSF51735">
    <property type="entry name" value="NAD(P)-binding Rossmann-fold domains"/>
    <property type="match status" value="1"/>
</dbReference>
<dbReference type="PRINTS" id="PR00081">
    <property type="entry name" value="GDHRDH"/>
</dbReference>
<reference evidence="4" key="2">
    <citation type="submission" date="2025-09" db="UniProtKB">
        <authorList>
            <consortium name="Ensembl"/>
        </authorList>
    </citation>
    <scope>IDENTIFICATION</scope>
</reference>
<dbReference type="GO" id="GO:0005737">
    <property type="term" value="C:cytoplasm"/>
    <property type="evidence" value="ECO:0007669"/>
    <property type="project" value="TreeGrafter"/>
</dbReference>
<dbReference type="AlphaFoldDB" id="A0A8C6T214"/>
<evidence type="ECO:0000313" key="4">
    <source>
        <dbReference type="Ensembl" id="ENSNMLP00000013521.1"/>
    </source>
</evidence>
<proteinExistence type="inferred from homology"/>
<dbReference type="PANTHER" id="PTHR44229:SF5">
    <property type="entry name" value="15-HYDROXYPROSTAGLANDIN DEHYDROGENASE [NAD(+)]"/>
    <property type="match status" value="1"/>
</dbReference>
<evidence type="ECO:0000313" key="5">
    <source>
        <dbReference type="Proteomes" id="UP000694523"/>
    </source>
</evidence>